<proteinExistence type="predicted"/>
<dbReference type="OrthoDB" id="10004881at2"/>
<comment type="caution">
    <text evidence="1">The sequence shown here is derived from an EMBL/GenBank/DDBJ whole genome shotgun (WGS) entry which is preliminary data.</text>
</comment>
<protein>
    <submittedName>
        <fullName evidence="1">Uncharacterized protein</fullName>
    </submittedName>
</protein>
<gene>
    <name evidence="1" type="ORF">BCR25_04160</name>
</gene>
<dbReference type="RefSeq" id="WP_069663194.1">
    <property type="nucleotide sequence ID" value="NZ_JBHUJJ010000001.1"/>
</dbReference>
<dbReference type="EMBL" id="MIJY01000012">
    <property type="protein sequence ID" value="OEG16797.1"/>
    <property type="molecule type" value="Genomic_DNA"/>
</dbReference>
<keyword evidence="2" id="KW-1185">Reference proteome</keyword>
<evidence type="ECO:0000313" key="1">
    <source>
        <dbReference type="EMBL" id="OEG16797.1"/>
    </source>
</evidence>
<dbReference type="Proteomes" id="UP000095094">
    <property type="component" value="Unassembled WGS sequence"/>
</dbReference>
<reference evidence="2" key="1">
    <citation type="submission" date="2016-09" db="EMBL/GenBank/DDBJ databases">
        <authorList>
            <person name="Gulvik C.A."/>
        </authorList>
    </citation>
    <scope>NUCLEOTIDE SEQUENCE [LARGE SCALE GENOMIC DNA]</scope>
    <source>
        <strain evidence="2">LMG 8895</strain>
    </source>
</reference>
<dbReference type="AlphaFoldDB" id="A0A1E5GVY6"/>
<accession>A0A1E5GVY6</accession>
<name>A0A1E5GVY6_9ENTE</name>
<sequence length="160" mass="18597">MAEKTLEWYQKELRDRFQHFFMFLDGSYNFPNSLEGDLLKMTHNMLRLMEKENSNPPFVVGEYYADEYGVYKILENGECMSYSLVSGEFNKCLQWYTLNGTIPATNEQVKMFKVAKAIENSGLTPEQHKQMILDGKINLGVWSALQTKVEKLEEGKNQSE</sequence>
<evidence type="ECO:0000313" key="2">
    <source>
        <dbReference type="Proteomes" id="UP000095094"/>
    </source>
</evidence>
<organism evidence="1 2">
    <name type="scientific">Enterococcus termitis</name>
    <dbReference type="NCBI Taxonomy" id="332950"/>
    <lineage>
        <taxon>Bacteria</taxon>
        <taxon>Bacillati</taxon>
        <taxon>Bacillota</taxon>
        <taxon>Bacilli</taxon>
        <taxon>Lactobacillales</taxon>
        <taxon>Enterococcaceae</taxon>
        <taxon>Enterococcus</taxon>
    </lineage>
</organism>